<feature type="region of interest" description="Disordered" evidence="1">
    <location>
        <begin position="265"/>
        <end position="292"/>
    </location>
</feature>
<dbReference type="AlphaFoldDB" id="S7QB78"/>
<keyword evidence="3" id="KW-1185">Reference proteome</keyword>
<organism evidence="2 3">
    <name type="scientific">Gloeophyllum trabeum (strain ATCC 11539 / FP-39264 / Madison 617)</name>
    <name type="common">Brown rot fungus</name>
    <dbReference type="NCBI Taxonomy" id="670483"/>
    <lineage>
        <taxon>Eukaryota</taxon>
        <taxon>Fungi</taxon>
        <taxon>Dikarya</taxon>
        <taxon>Basidiomycota</taxon>
        <taxon>Agaricomycotina</taxon>
        <taxon>Agaricomycetes</taxon>
        <taxon>Gloeophyllales</taxon>
        <taxon>Gloeophyllaceae</taxon>
        <taxon>Gloeophyllum</taxon>
    </lineage>
</organism>
<dbReference type="GeneID" id="19301747"/>
<feature type="region of interest" description="Disordered" evidence="1">
    <location>
        <begin position="202"/>
        <end position="230"/>
    </location>
</feature>
<dbReference type="OrthoDB" id="262529at2759"/>
<dbReference type="KEGG" id="gtr:GLOTRDRAFT_128528"/>
<dbReference type="STRING" id="670483.S7QB78"/>
<dbReference type="RefSeq" id="XP_007865293.1">
    <property type="nucleotide sequence ID" value="XM_007867102.1"/>
</dbReference>
<dbReference type="HOGENOM" id="CLU_612573_0_0_1"/>
<name>S7QB78_GLOTA</name>
<feature type="region of interest" description="Disordered" evidence="1">
    <location>
        <begin position="343"/>
        <end position="378"/>
    </location>
</feature>
<protein>
    <submittedName>
        <fullName evidence="2">Uncharacterized protein</fullName>
    </submittedName>
</protein>
<feature type="compositionally biased region" description="Polar residues" evidence="1">
    <location>
        <begin position="122"/>
        <end position="135"/>
    </location>
</feature>
<feature type="compositionally biased region" description="Low complexity" evidence="1">
    <location>
        <begin position="344"/>
        <end position="360"/>
    </location>
</feature>
<feature type="compositionally biased region" description="Basic and acidic residues" evidence="1">
    <location>
        <begin position="41"/>
        <end position="57"/>
    </location>
</feature>
<reference evidence="2 3" key="1">
    <citation type="journal article" date="2012" name="Science">
        <title>The Paleozoic origin of enzymatic lignin decomposition reconstructed from 31 fungal genomes.</title>
        <authorList>
            <person name="Floudas D."/>
            <person name="Binder M."/>
            <person name="Riley R."/>
            <person name="Barry K."/>
            <person name="Blanchette R.A."/>
            <person name="Henrissat B."/>
            <person name="Martinez A.T."/>
            <person name="Otillar R."/>
            <person name="Spatafora J.W."/>
            <person name="Yadav J.S."/>
            <person name="Aerts A."/>
            <person name="Benoit I."/>
            <person name="Boyd A."/>
            <person name="Carlson A."/>
            <person name="Copeland A."/>
            <person name="Coutinho P.M."/>
            <person name="de Vries R.P."/>
            <person name="Ferreira P."/>
            <person name="Findley K."/>
            <person name="Foster B."/>
            <person name="Gaskell J."/>
            <person name="Glotzer D."/>
            <person name="Gorecki P."/>
            <person name="Heitman J."/>
            <person name="Hesse C."/>
            <person name="Hori C."/>
            <person name="Igarashi K."/>
            <person name="Jurgens J.A."/>
            <person name="Kallen N."/>
            <person name="Kersten P."/>
            <person name="Kohler A."/>
            <person name="Kuees U."/>
            <person name="Kumar T.K.A."/>
            <person name="Kuo A."/>
            <person name="LaButti K."/>
            <person name="Larrondo L.F."/>
            <person name="Lindquist E."/>
            <person name="Ling A."/>
            <person name="Lombard V."/>
            <person name="Lucas S."/>
            <person name="Lundell T."/>
            <person name="Martin R."/>
            <person name="McLaughlin D.J."/>
            <person name="Morgenstern I."/>
            <person name="Morin E."/>
            <person name="Murat C."/>
            <person name="Nagy L.G."/>
            <person name="Nolan M."/>
            <person name="Ohm R.A."/>
            <person name="Patyshakuliyeva A."/>
            <person name="Rokas A."/>
            <person name="Ruiz-Duenas F.J."/>
            <person name="Sabat G."/>
            <person name="Salamov A."/>
            <person name="Samejima M."/>
            <person name="Schmutz J."/>
            <person name="Slot J.C."/>
            <person name="St John F."/>
            <person name="Stenlid J."/>
            <person name="Sun H."/>
            <person name="Sun S."/>
            <person name="Syed K."/>
            <person name="Tsang A."/>
            <person name="Wiebenga A."/>
            <person name="Young D."/>
            <person name="Pisabarro A."/>
            <person name="Eastwood D.C."/>
            <person name="Martin F."/>
            <person name="Cullen D."/>
            <person name="Grigoriev I.V."/>
            <person name="Hibbett D.S."/>
        </authorList>
    </citation>
    <scope>NUCLEOTIDE SEQUENCE [LARGE SCALE GENOMIC DNA]</scope>
    <source>
        <strain evidence="2 3">ATCC 11539</strain>
    </source>
</reference>
<evidence type="ECO:0000256" key="1">
    <source>
        <dbReference type="SAM" id="MobiDB-lite"/>
    </source>
</evidence>
<feature type="region of interest" description="Disordered" evidence="1">
    <location>
        <begin position="1"/>
        <end position="189"/>
    </location>
</feature>
<feature type="compositionally biased region" description="Low complexity" evidence="1">
    <location>
        <begin position="150"/>
        <end position="160"/>
    </location>
</feature>
<feature type="compositionally biased region" description="Polar residues" evidence="1">
    <location>
        <begin position="165"/>
        <end position="189"/>
    </location>
</feature>
<evidence type="ECO:0000313" key="2">
    <source>
        <dbReference type="EMBL" id="EPQ56583.1"/>
    </source>
</evidence>
<dbReference type="Gene3D" id="3.60.15.10">
    <property type="entry name" value="Ribonuclease Z/Hydroxyacylglutathione hydrolase-like"/>
    <property type="match status" value="1"/>
</dbReference>
<feature type="compositionally biased region" description="Polar residues" evidence="1">
    <location>
        <begin position="265"/>
        <end position="276"/>
    </location>
</feature>
<dbReference type="EMBL" id="KB469300">
    <property type="protein sequence ID" value="EPQ56583.1"/>
    <property type="molecule type" value="Genomic_DNA"/>
</dbReference>
<dbReference type="Proteomes" id="UP000030669">
    <property type="component" value="Unassembled WGS sequence"/>
</dbReference>
<dbReference type="InterPro" id="IPR036866">
    <property type="entry name" value="RibonucZ/Hydroxyglut_hydro"/>
</dbReference>
<gene>
    <name evidence="2" type="ORF">GLOTRDRAFT_128528</name>
</gene>
<evidence type="ECO:0000313" key="3">
    <source>
        <dbReference type="Proteomes" id="UP000030669"/>
    </source>
</evidence>
<sequence>MAASKKRRTSEAPQSTTLHNFFGRRSAVQSKKPQTKPSKPKLSEPKAKGKQKERPPPEDIIVIDSDSDVELCEVTQIPRAQPTTSARGRDVLAEENSGGGKRVKRSRSPSISFVNEEERPATSASLTVPLTSHTRGGSPFGTPILLLGISSPTSSAPASSDVPPFTNSATYASVTDSSSNECSLTMSGSSFGTPSVLTTRCKSCGNRSPTRRSPHHSPGPGSYTPFGFPATLLPPSSPALGKRLVEEPSASDIRSPISLVEINARSASSVPSSALRNRSEADCPPGVPPCSSTSSGVDLIMDYFDINEEWGLGDDEVTLLDPDPEEGDIDDMEEVDVEIDVDMPSEPSAPLRPLSSLRTPPNVPSSSKRDKPNPKLSSDAFSVLMSSYKENEAWKEATIAEDRNFRPTKQNGGRRKAPFYKVLQGMPIAVDAFRYGSIPGVEAYFLT</sequence>
<dbReference type="eggNOG" id="KOG1361">
    <property type="taxonomic scope" value="Eukaryota"/>
</dbReference>
<accession>S7QB78</accession>
<proteinExistence type="predicted"/>